<feature type="signal peptide" evidence="1">
    <location>
        <begin position="1"/>
        <end position="26"/>
    </location>
</feature>
<feature type="chain" id="PRO_5045924004" description="PEP-CTERM sorting domain-containing protein" evidence="1">
    <location>
        <begin position="27"/>
        <end position="431"/>
    </location>
</feature>
<dbReference type="Pfam" id="PF24251">
    <property type="entry name" value="DUF7453"/>
    <property type="match status" value="1"/>
</dbReference>
<sequence>MELHLSFPSALMGLCLGLLATGEAQAASFNFTKIADTNSSFSSFSNSNPNDNFFGSPALNNTGTVAFYAALDVGGEGIFTSNGTTTTTVVDTNTTYGNPSGEPLFNSFSSLSINDAKTVAFSTGLRRFNTPIIFKGEDETNFELVVVAGFREAVFFPSINNAGNVAFLEEFTGVFVQTSIRISNGGSISTRSCGSVFCQPIAPGVFESISIPMLNDAGTVAFRGGVYQSDNESDIAGGIFTGNDNPFGSEPIITTIADTSGIFSGFSDPSINNSGNVAFIAGLDTGSIGVFTGNGTTTTTIADSSGAFNNFFSTPSINDFGTVAFLAGLDAGGSGIFTGNNPIKDKVIVTGDTLFGSTVQELSFYREGLNNSGQVAFFASLANGTSGIFRADPIVVEPPKDVPEPAGLLGLWAVGVWSATSPLKRKPKQPS</sequence>
<evidence type="ECO:0000313" key="2">
    <source>
        <dbReference type="EMBL" id="MEP0864600.1"/>
    </source>
</evidence>
<dbReference type="Proteomes" id="UP001442494">
    <property type="component" value="Unassembled WGS sequence"/>
</dbReference>
<protein>
    <recommendedName>
        <fullName evidence="4">PEP-CTERM sorting domain-containing protein</fullName>
    </recommendedName>
</protein>
<proteinExistence type="predicted"/>
<dbReference type="EMBL" id="JAMPKK010000015">
    <property type="protein sequence ID" value="MEP0864600.1"/>
    <property type="molecule type" value="Genomic_DNA"/>
</dbReference>
<evidence type="ECO:0008006" key="4">
    <source>
        <dbReference type="Google" id="ProtNLM"/>
    </source>
</evidence>
<organism evidence="2 3">
    <name type="scientific">Funiculus sociatus GB2-A5</name>
    <dbReference type="NCBI Taxonomy" id="2933946"/>
    <lineage>
        <taxon>Bacteria</taxon>
        <taxon>Bacillati</taxon>
        <taxon>Cyanobacteriota</taxon>
        <taxon>Cyanophyceae</taxon>
        <taxon>Coleofasciculales</taxon>
        <taxon>Coleofasciculaceae</taxon>
        <taxon>Funiculus</taxon>
    </lineage>
</organism>
<comment type="caution">
    <text evidence="2">The sequence shown here is derived from an EMBL/GenBank/DDBJ whole genome shotgun (WGS) entry which is preliminary data.</text>
</comment>
<evidence type="ECO:0000256" key="1">
    <source>
        <dbReference type="SAM" id="SignalP"/>
    </source>
</evidence>
<evidence type="ECO:0000313" key="3">
    <source>
        <dbReference type="Proteomes" id="UP001442494"/>
    </source>
</evidence>
<dbReference type="InterPro" id="IPR055876">
    <property type="entry name" value="DUF7453"/>
</dbReference>
<dbReference type="NCBIfam" id="TIGR05002">
    <property type="entry name" value="NxxGxxAF_repeat"/>
    <property type="match status" value="5"/>
</dbReference>
<keyword evidence="1" id="KW-0732">Signal</keyword>
<dbReference type="RefSeq" id="WP_190421572.1">
    <property type="nucleotide sequence ID" value="NZ_JAMPKK010000015.1"/>
</dbReference>
<gene>
    <name evidence="2" type="ORF">NDI37_08975</name>
</gene>
<keyword evidence="3" id="KW-1185">Reference proteome</keyword>
<reference evidence="2 3" key="1">
    <citation type="submission" date="2022-04" db="EMBL/GenBank/DDBJ databases">
        <title>Positive selection, recombination, and allopatry shape intraspecific diversity of widespread and dominant cyanobacteria.</title>
        <authorList>
            <person name="Wei J."/>
            <person name="Shu W."/>
            <person name="Hu C."/>
        </authorList>
    </citation>
    <scope>NUCLEOTIDE SEQUENCE [LARGE SCALE GENOMIC DNA]</scope>
    <source>
        <strain evidence="2 3">GB2-A5</strain>
    </source>
</reference>
<name>A0ABV0JME4_9CYAN</name>
<accession>A0ABV0JME4</accession>